<dbReference type="OrthoDB" id="9802805at2"/>
<comment type="cofactor">
    <cofactor evidence="1">
        <name>Mn(2+)</name>
        <dbReference type="ChEBI" id="CHEBI:29035"/>
    </cofactor>
</comment>
<dbReference type="RefSeq" id="WP_094366106.1">
    <property type="nucleotide sequence ID" value="NZ_NOJY02000009.1"/>
</dbReference>
<dbReference type="GO" id="GO:0046872">
    <property type="term" value="F:metal ion binding"/>
    <property type="evidence" value="ECO:0007669"/>
    <property type="project" value="UniProtKB-KW"/>
</dbReference>
<sequence>MVDNIKNKFKDYKPYINGAQKMKKASVLIPIVKQDGVHHILFEVRSKNLNTQPNEIAFPGGKIDPGETPLNAAIRETCEELGTDKSNVEIISPLDLLVTPMDLIIHPYLGIIHDLKQLSINEDEVDHIFLVPIKHLLENKATIYDNQIKIIPNNDFPYDIIPNKNNYKFGSGNYPVFFYSYKDYIIWGITAKILENFLNFLES</sequence>
<dbReference type="SUPFAM" id="SSF55811">
    <property type="entry name" value="Nudix"/>
    <property type="match status" value="1"/>
</dbReference>
<dbReference type="PANTHER" id="PTHR12992">
    <property type="entry name" value="NUDIX HYDROLASE"/>
    <property type="match status" value="1"/>
</dbReference>
<dbReference type="InterPro" id="IPR000086">
    <property type="entry name" value="NUDIX_hydrolase_dom"/>
</dbReference>
<keyword evidence="6" id="KW-0464">Manganese</keyword>
<evidence type="ECO:0000256" key="6">
    <source>
        <dbReference type="ARBA" id="ARBA00023211"/>
    </source>
</evidence>
<protein>
    <submittedName>
        <fullName evidence="8">CoA pyrophosphatase</fullName>
    </submittedName>
</protein>
<keyword evidence="4" id="KW-0378">Hydrolase</keyword>
<dbReference type="PANTHER" id="PTHR12992:SF11">
    <property type="entry name" value="MITOCHONDRIAL COENZYME A DIPHOSPHATASE NUDT8"/>
    <property type="match status" value="1"/>
</dbReference>
<evidence type="ECO:0000313" key="9">
    <source>
        <dbReference type="Proteomes" id="UP000215694"/>
    </source>
</evidence>
<dbReference type="Pfam" id="PF00293">
    <property type="entry name" value="NUDIX"/>
    <property type="match status" value="1"/>
</dbReference>
<comment type="caution">
    <text evidence="8">The sequence shown here is derived from an EMBL/GenBank/DDBJ whole genome shotgun (WGS) entry which is preliminary data.</text>
</comment>
<dbReference type="InterPro" id="IPR015797">
    <property type="entry name" value="NUDIX_hydrolase-like_dom_sf"/>
</dbReference>
<dbReference type="EMBL" id="NOJY02000009">
    <property type="protein sequence ID" value="RDY28041.1"/>
    <property type="molecule type" value="Genomic_DNA"/>
</dbReference>
<keyword evidence="3" id="KW-0479">Metal-binding</keyword>
<dbReference type="PROSITE" id="PS51462">
    <property type="entry name" value="NUDIX"/>
    <property type="match status" value="1"/>
</dbReference>
<organism evidence="8 9">
    <name type="scientific">Romboutsia weinsteinii</name>
    <dbReference type="NCBI Taxonomy" id="2020949"/>
    <lineage>
        <taxon>Bacteria</taxon>
        <taxon>Bacillati</taxon>
        <taxon>Bacillota</taxon>
        <taxon>Clostridia</taxon>
        <taxon>Peptostreptococcales</taxon>
        <taxon>Peptostreptococcaceae</taxon>
        <taxon>Romboutsia</taxon>
    </lineage>
</organism>
<dbReference type="PROSITE" id="PS00893">
    <property type="entry name" value="NUDIX_BOX"/>
    <property type="match status" value="1"/>
</dbReference>
<name>A0A371J5H4_9FIRM</name>
<evidence type="ECO:0000313" key="8">
    <source>
        <dbReference type="EMBL" id="RDY28041.1"/>
    </source>
</evidence>
<feature type="domain" description="Nudix hydrolase" evidence="7">
    <location>
        <begin position="22"/>
        <end position="154"/>
    </location>
</feature>
<dbReference type="InterPro" id="IPR020084">
    <property type="entry name" value="NUDIX_hydrolase_CS"/>
</dbReference>
<evidence type="ECO:0000256" key="5">
    <source>
        <dbReference type="ARBA" id="ARBA00022842"/>
    </source>
</evidence>
<dbReference type="InterPro" id="IPR045121">
    <property type="entry name" value="CoAse"/>
</dbReference>
<dbReference type="Gene3D" id="3.90.79.10">
    <property type="entry name" value="Nucleoside Triphosphate Pyrophosphohydrolase"/>
    <property type="match status" value="1"/>
</dbReference>
<comment type="cofactor">
    <cofactor evidence="2">
        <name>Mg(2+)</name>
        <dbReference type="ChEBI" id="CHEBI:18420"/>
    </cofactor>
</comment>
<dbReference type="CDD" id="cd03426">
    <property type="entry name" value="NUDIX_CoAse_Nudt7"/>
    <property type="match status" value="1"/>
</dbReference>
<evidence type="ECO:0000259" key="7">
    <source>
        <dbReference type="PROSITE" id="PS51462"/>
    </source>
</evidence>
<keyword evidence="9" id="KW-1185">Reference proteome</keyword>
<dbReference type="AlphaFoldDB" id="A0A371J5H4"/>
<proteinExistence type="predicted"/>
<evidence type="ECO:0000256" key="1">
    <source>
        <dbReference type="ARBA" id="ARBA00001936"/>
    </source>
</evidence>
<keyword evidence="5" id="KW-0460">Magnesium</keyword>
<accession>A0A371J5H4</accession>
<dbReference type="GO" id="GO:0010945">
    <property type="term" value="F:coenzyme A diphosphatase activity"/>
    <property type="evidence" value="ECO:0007669"/>
    <property type="project" value="InterPro"/>
</dbReference>
<evidence type="ECO:0000256" key="4">
    <source>
        <dbReference type="ARBA" id="ARBA00022801"/>
    </source>
</evidence>
<gene>
    <name evidence="8" type="ORF">CHL78_006985</name>
</gene>
<evidence type="ECO:0000256" key="2">
    <source>
        <dbReference type="ARBA" id="ARBA00001946"/>
    </source>
</evidence>
<reference evidence="8 9" key="1">
    <citation type="journal article" date="2017" name="Genome Announc.">
        <title>Draft Genome Sequence of Romboutsia weinsteinii sp. nov. Strain CCRI-19649(T) Isolated from Surface Water.</title>
        <authorList>
            <person name="Maheux A.F."/>
            <person name="Boudreau D.K."/>
            <person name="Berube E."/>
            <person name="Boissinot M."/>
            <person name="Cantin P."/>
            <person name="Raymond F."/>
            <person name="Corbeil J."/>
            <person name="Omar R.F."/>
            <person name="Bergeron M.G."/>
        </authorList>
    </citation>
    <scope>NUCLEOTIDE SEQUENCE [LARGE SCALE GENOMIC DNA]</scope>
    <source>
        <strain evidence="8 9">CCRI-19649</strain>
    </source>
</reference>
<evidence type="ECO:0000256" key="3">
    <source>
        <dbReference type="ARBA" id="ARBA00022723"/>
    </source>
</evidence>
<dbReference type="Proteomes" id="UP000215694">
    <property type="component" value="Unassembled WGS sequence"/>
</dbReference>